<dbReference type="InterPro" id="IPR028097">
    <property type="entry name" value="FAM91_C_dom"/>
</dbReference>
<comment type="similarity">
    <text evidence="1">Belongs to the FAM91 family.</text>
</comment>
<name>A0AA36CY27_9BILA</name>
<evidence type="ECO:0000313" key="5">
    <source>
        <dbReference type="EMBL" id="CAJ0577482.1"/>
    </source>
</evidence>
<feature type="domain" description="FAM91 C-terminal" evidence="4">
    <location>
        <begin position="656"/>
        <end position="725"/>
    </location>
</feature>
<accession>A0AA36CY27</accession>
<dbReference type="Proteomes" id="UP001177023">
    <property type="component" value="Unassembled WGS sequence"/>
</dbReference>
<evidence type="ECO:0000259" key="4">
    <source>
        <dbReference type="Pfam" id="PF14648"/>
    </source>
</evidence>
<feature type="non-terminal residue" evidence="5">
    <location>
        <position position="1"/>
    </location>
</feature>
<protein>
    <recommendedName>
        <fullName evidence="7">Protein FAM91A1</fullName>
    </recommendedName>
</protein>
<dbReference type="Pfam" id="PF14647">
    <property type="entry name" value="FAM91_N"/>
    <property type="match status" value="1"/>
</dbReference>
<comment type="caution">
    <text evidence="5">The sequence shown here is derived from an EMBL/GenBank/DDBJ whole genome shotgun (WGS) entry which is preliminary data.</text>
</comment>
<evidence type="ECO:0000256" key="1">
    <source>
        <dbReference type="ARBA" id="ARBA00010319"/>
    </source>
</evidence>
<dbReference type="PANTHER" id="PTHR28441">
    <property type="entry name" value="PROTEIN FAM91A1"/>
    <property type="match status" value="1"/>
</dbReference>
<proteinExistence type="inferred from homology"/>
<dbReference type="InterPro" id="IPR028091">
    <property type="entry name" value="FAM91_N_dom"/>
</dbReference>
<feature type="compositionally biased region" description="Polar residues" evidence="2">
    <location>
        <begin position="358"/>
        <end position="373"/>
    </location>
</feature>
<organism evidence="5 6">
    <name type="scientific">Mesorhabditis spiculigera</name>
    <dbReference type="NCBI Taxonomy" id="96644"/>
    <lineage>
        <taxon>Eukaryota</taxon>
        <taxon>Metazoa</taxon>
        <taxon>Ecdysozoa</taxon>
        <taxon>Nematoda</taxon>
        <taxon>Chromadorea</taxon>
        <taxon>Rhabditida</taxon>
        <taxon>Rhabditina</taxon>
        <taxon>Rhabditomorpha</taxon>
        <taxon>Rhabditoidea</taxon>
        <taxon>Rhabditidae</taxon>
        <taxon>Mesorhabditinae</taxon>
        <taxon>Mesorhabditis</taxon>
    </lineage>
</organism>
<keyword evidence="6" id="KW-1185">Reference proteome</keyword>
<feature type="domain" description="FAM91 N-terminal" evidence="3">
    <location>
        <begin position="6"/>
        <end position="310"/>
    </location>
</feature>
<dbReference type="AlphaFoldDB" id="A0AA36CY27"/>
<feature type="domain" description="FAM91 C-terminal" evidence="4">
    <location>
        <begin position="380"/>
        <end position="654"/>
    </location>
</feature>
<feature type="region of interest" description="Disordered" evidence="2">
    <location>
        <begin position="342"/>
        <end position="373"/>
    </location>
</feature>
<dbReference type="EMBL" id="CATQJA010002651">
    <property type="protein sequence ID" value="CAJ0577482.1"/>
    <property type="molecule type" value="Genomic_DNA"/>
</dbReference>
<evidence type="ECO:0008006" key="7">
    <source>
        <dbReference type="Google" id="ProtNLM"/>
    </source>
</evidence>
<dbReference type="InterPro" id="IPR039199">
    <property type="entry name" value="FAM91"/>
</dbReference>
<gene>
    <name evidence="5" type="ORF">MSPICULIGERA_LOCUS15754</name>
</gene>
<dbReference type="Pfam" id="PF14648">
    <property type="entry name" value="FAM91_C"/>
    <property type="match status" value="2"/>
</dbReference>
<evidence type="ECO:0000256" key="2">
    <source>
        <dbReference type="SAM" id="MobiDB-lite"/>
    </source>
</evidence>
<dbReference type="PANTHER" id="PTHR28441:SF2">
    <property type="entry name" value="PROTEIN FAM91A1"/>
    <property type="match status" value="1"/>
</dbReference>
<evidence type="ECO:0000313" key="6">
    <source>
        <dbReference type="Proteomes" id="UP001177023"/>
    </source>
</evidence>
<evidence type="ECO:0000259" key="3">
    <source>
        <dbReference type="Pfam" id="PF14647"/>
    </source>
</evidence>
<sequence length="760" mass="85096">MEIETYIRDNVPWARLPENVQVLLGASNREYDKLVLEYSVRNQLRYKGNLVRQVKKSEEMYYDIVMKYSESHVMLFPYHLSDIIVRELRTTPFSYYINIFMEMLAAEKSYDSLPNFTAADAVRLLGIGRNQYIDIMNQNKSNRRLFRRNKPIRELLPQKPVNISIEPWWLVCPGSILEADVKSLPALERALVDLLLDEGPQIAATQDLGLIQRLFNAGLVYFDVPVSENDYVYVAPLDGFVMNRVLGDYFETLLYKIFVAIDDQTTVHEIAEMLHIDLQLVKNAISLFCRLGFARKRVTGIEGIRMHSSWATRTISGATMTASNTQDDLLSLSTGLGELSAALTGEEEEDEDRAVSPRDSQSPATMSAPQTAETASGAGKVALVFDSTLTAFLMMGNLSTALKGHAVTLFEVGKLGDDQLRDFMDLLEKVNRFAEGEAARYSLHATGLLDLLKKLKGAGHEVDMIRGESLLSLDTQSRTRLLHKAYCLAVAVAPLSADGCTLPLSSLPFLGPPIPEVCSAWFRLSIYNLCGSGPSSLFLPRGERVSRLPPWLANTSHLLLSSFSHEPQVVTAGSALSLINDLLTTTPLFVQEWWHKTWEDHLIHVPFPFDGEKENDAYTSHPSIIKLQERLNLDRMCGYITLVPKKELPKSEDGAEAKSPELLVVDVSFGIPLFSAELNATICRRAMTQGIMVEENRTNIQFANKNLVDITYDTIKAHNCGVERVAWQEGASPRVEVVPPLRPVYFDQGILRAVNHLDQL</sequence>
<reference evidence="5" key="1">
    <citation type="submission" date="2023-06" db="EMBL/GenBank/DDBJ databases">
        <authorList>
            <person name="Delattre M."/>
        </authorList>
    </citation>
    <scope>NUCLEOTIDE SEQUENCE</scope>
    <source>
        <strain evidence="5">AF72</strain>
    </source>
</reference>